<protein>
    <submittedName>
        <fullName evidence="1">Uncharacterized protein</fullName>
    </submittedName>
</protein>
<dbReference type="AlphaFoldDB" id="S8CMQ2"/>
<sequence>RHFQAHQDHRPGQRENRAAADSGCLAGVSCLVRRPYIAKIRRSLFNYERGFEKNITRRGAVPETATKEGTPSAALHCSPFSSSSSSSSVHGLGLGSSGQQLAAEWHDPRLCSRYDFKSPCCFDDLQQSNLLFSRLVTLRKINVKRS</sequence>
<reference evidence="1 2" key="1">
    <citation type="journal article" date="2013" name="BMC Genomics">
        <title>The miniature genome of a carnivorous plant Genlisea aurea contains a low number of genes and short non-coding sequences.</title>
        <authorList>
            <person name="Leushkin E.V."/>
            <person name="Sutormin R.A."/>
            <person name="Nabieva E.R."/>
            <person name="Penin A.A."/>
            <person name="Kondrashov A.S."/>
            <person name="Logacheva M.D."/>
        </authorList>
    </citation>
    <scope>NUCLEOTIDE SEQUENCE [LARGE SCALE GENOMIC DNA]</scope>
</reference>
<comment type="caution">
    <text evidence="1">The sequence shown here is derived from an EMBL/GenBank/DDBJ whole genome shotgun (WGS) entry which is preliminary data.</text>
</comment>
<proteinExistence type="predicted"/>
<dbReference type="Proteomes" id="UP000015453">
    <property type="component" value="Unassembled WGS sequence"/>
</dbReference>
<feature type="non-terminal residue" evidence="1">
    <location>
        <position position="1"/>
    </location>
</feature>
<evidence type="ECO:0000313" key="1">
    <source>
        <dbReference type="EMBL" id="EPS67995.1"/>
    </source>
</evidence>
<gene>
    <name evidence="1" type="ORF">M569_06779</name>
</gene>
<dbReference type="EMBL" id="AUSU01002828">
    <property type="protein sequence ID" value="EPS67995.1"/>
    <property type="molecule type" value="Genomic_DNA"/>
</dbReference>
<organism evidence="1 2">
    <name type="scientific">Genlisea aurea</name>
    <dbReference type="NCBI Taxonomy" id="192259"/>
    <lineage>
        <taxon>Eukaryota</taxon>
        <taxon>Viridiplantae</taxon>
        <taxon>Streptophyta</taxon>
        <taxon>Embryophyta</taxon>
        <taxon>Tracheophyta</taxon>
        <taxon>Spermatophyta</taxon>
        <taxon>Magnoliopsida</taxon>
        <taxon>eudicotyledons</taxon>
        <taxon>Gunneridae</taxon>
        <taxon>Pentapetalae</taxon>
        <taxon>asterids</taxon>
        <taxon>lamiids</taxon>
        <taxon>Lamiales</taxon>
        <taxon>Lentibulariaceae</taxon>
        <taxon>Genlisea</taxon>
    </lineage>
</organism>
<keyword evidence="2" id="KW-1185">Reference proteome</keyword>
<accession>S8CMQ2</accession>
<evidence type="ECO:0000313" key="2">
    <source>
        <dbReference type="Proteomes" id="UP000015453"/>
    </source>
</evidence>
<name>S8CMQ2_9LAMI</name>